<dbReference type="Proteomes" id="UP000271974">
    <property type="component" value="Unassembled WGS sequence"/>
</dbReference>
<reference evidence="4 5" key="1">
    <citation type="submission" date="2019-01" db="EMBL/GenBank/DDBJ databases">
        <title>A draft genome assembly of the solar-powered sea slug Elysia chlorotica.</title>
        <authorList>
            <person name="Cai H."/>
            <person name="Li Q."/>
            <person name="Fang X."/>
            <person name="Li J."/>
            <person name="Curtis N.E."/>
            <person name="Altenburger A."/>
            <person name="Shibata T."/>
            <person name="Feng M."/>
            <person name="Maeda T."/>
            <person name="Schwartz J.A."/>
            <person name="Shigenobu S."/>
            <person name="Lundholm N."/>
            <person name="Nishiyama T."/>
            <person name="Yang H."/>
            <person name="Hasebe M."/>
            <person name="Li S."/>
            <person name="Pierce S.K."/>
            <person name="Wang J."/>
        </authorList>
    </citation>
    <scope>NUCLEOTIDE SEQUENCE [LARGE SCALE GENOMIC DNA]</scope>
    <source>
        <strain evidence="4">EC2010</strain>
        <tissue evidence="4">Whole organism of an adult</tissue>
    </source>
</reference>
<evidence type="ECO:0000256" key="2">
    <source>
        <dbReference type="SAM" id="Phobius"/>
    </source>
</evidence>
<keyword evidence="2" id="KW-1133">Transmembrane helix</keyword>
<gene>
    <name evidence="4" type="ORF">EGW08_015444</name>
</gene>
<sequence length="353" mass="39459">MRIVGNKAADKWRAALFFFILKSFTADGARYCFHGNIVNNEGSLRRESCLDRKLHEHKAQMSHENQTSEAPLEAKQAEEDQGSPDSLSWSEVDHESVPVCYIFRHITTTIYTIKQESVDMVFGCDFGHLCDKKELNKVLYNATRQNSQLFCCNDENCNNADKLPHMALENQLCYHGSNNGTDSPTAEIQPCSNPDVSCARKTTFLPQGMIEDYFCDNDDSCAKYIASGAYRTCTNTTADNITQQLCCCKSNKCFVPQWPSPSVDDANKTASPVKVPPLQPMGSTIHKPGPKKRSTALITGIVSALVIMTVFAAAAILITTYKRRKRQMRNPNVIMQYERLSVSDKEVEDAVVL</sequence>
<feature type="region of interest" description="Disordered" evidence="1">
    <location>
        <begin position="56"/>
        <end position="90"/>
    </location>
</feature>
<comment type="caution">
    <text evidence="4">The sequence shown here is derived from an EMBL/GenBank/DDBJ whole genome shotgun (WGS) entry which is preliminary data.</text>
</comment>
<organism evidence="4 5">
    <name type="scientific">Elysia chlorotica</name>
    <name type="common">Eastern emerald elysia</name>
    <name type="synonym">Sea slug</name>
    <dbReference type="NCBI Taxonomy" id="188477"/>
    <lineage>
        <taxon>Eukaryota</taxon>
        <taxon>Metazoa</taxon>
        <taxon>Spiralia</taxon>
        <taxon>Lophotrochozoa</taxon>
        <taxon>Mollusca</taxon>
        <taxon>Gastropoda</taxon>
        <taxon>Heterobranchia</taxon>
        <taxon>Euthyneura</taxon>
        <taxon>Panpulmonata</taxon>
        <taxon>Sacoglossa</taxon>
        <taxon>Placobranchoidea</taxon>
        <taxon>Plakobranchidae</taxon>
        <taxon>Elysia</taxon>
    </lineage>
</organism>
<protein>
    <recommendedName>
        <fullName evidence="6">Activin types I and II receptor domain-containing protein</fullName>
    </recommendedName>
</protein>
<feature type="transmembrane region" description="Helical" evidence="2">
    <location>
        <begin position="296"/>
        <end position="319"/>
    </location>
</feature>
<name>A0A433T5H0_ELYCH</name>
<proteinExistence type="predicted"/>
<keyword evidence="2" id="KW-0472">Membrane</keyword>
<evidence type="ECO:0000256" key="3">
    <source>
        <dbReference type="SAM" id="SignalP"/>
    </source>
</evidence>
<evidence type="ECO:0000313" key="5">
    <source>
        <dbReference type="Proteomes" id="UP000271974"/>
    </source>
</evidence>
<evidence type="ECO:0000256" key="1">
    <source>
        <dbReference type="SAM" id="MobiDB-lite"/>
    </source>
</evidence>
<dbReference type="OrthoDB" id="6143323at2759"/>
<accession>A0A433T5H0</accession>
<evidence type="ECO:0008006" key="6">
    <source>
        <dbReference type="Google" id="ProtNLM"/>
    </source>
</evidence>
<keyword evidence="2" id="KW-0812">Transmembrane</keyword>
<feature type="signal peptide" evidence="3">
    <location>
        <begin position="1"/>
        <end position="28"/>
    </location>
</feature>
<keyword evidence="5" id="KW-1185">Reference proteome</keyword>
<dbReference type="EMBL" id="RQTK01000635">
    <property type="protein sequence ID" value="RUS76798.1"/>
    <property type="molecule type" value="Genomic_DNA"/>
</dbReference>
<dbReference type="AlphaFoldDB" id="A0A433T5H0"/>
<feature type="region of interest" description="Disordered" evidence="1">
    <location>
        <begin position="265"/>
        <end position="291"/>
    </location>
</feature>
<feature type="chain" id="PRO_5019166869" description="Activin types I and II receptor domain-containing protein" evidence="3">
    <location>
        <begin position="29"/>
        <end position="353"/>
    </location>
</feature>
<keyword evidence="3" id="KW-0732">Signal</keyword>
<evidence type="ECO:0000313" key="4">
    <source>
        <dbReference type="EMBL" id="RUS76798.1"/>
    </source>
</evidence>